<name>A0A225VIG7_9STRA</name>
<accession>A0A225VIG7</accession>
<dbReference type="OrthoDB" id="69189at2759"/>
<organism evidence="1 2">
    <name type="scientific">Phytophthora megakarya</name>
    <dbReference type="NCBI Taxonomy" id="4795"/>
    <lineage>
        <taxon>Eukaryota</taxon>
        <taxon>Sar</taxon>
        <taxon>Stramenopiles</taxon>
        <taxon>Oomycota</taxon>
        <taxon>Peronosporomycetes</taxon>
        <taxon>Peronosporales</taxon>
        <taxon>Peronosporaceae</taxon>
        <taxon>Phytophthora</taxon>
    </lineage>
</organism>
<keyword evidence="2" id="KW-1185">Reference proteome</keyword>
<reference evidence="2" key="1">
    <citation type="submission" date="2017-03" db="EMBL/GenBank/DDBJ databases">
        <title>Phytopthora megakarya and P. palmivora, two closely related causual agents of cacao black pod achieved similar genome size and gene model numbers by different mechanisms.</title>
        <authorList>
            <person name="Ali S."/>
            <person name="Shao J."/>
            <person name="Larry D.J."/>
            <person name="Kronmiller B."/>
            <person name="Shen D."/>
            <person name="Strem M.D."/>
            <person name="Melnick R.L."/>
            <person name="Guiltinan M.J."/>
            <person name="Tyler B.M."/>
            <person name="Meinhardt L.W."/>
            <person name="Bailey B.A."/>
        </authorList>
    </citation>
    <scope>NUCLEOTIDE SEQUENCE [LARGE SCALE GENOMIC DNA]</scope>
    <source>
        <strain evidence="2">zdho120</strain>
    </source>
</reference>
<sequence length="502" mass="57778">MVQHQPNSNIEGTATTRYHIRREAASIWGSRNRKTSSRFEIEALEPISPKRPVVLVDEFVTNLSGSPSFWPPQAFHPTGSRLRATMTRCPSSPIANSVQVPNARESENNIAEHCQLHVDTREKLQQNESRKIQRLYQLEKLVAQEERKQNQQNLNEWQSRALHFQPSPELAAHLKQHKDDPQLRYRRTKVSAIVQTPGYSPEKQRIQESRELRKKRFALRWHSFARLLDAMRRTPCRRPVLQDMEKLYALARELGAQNALGTCTLSRNQFTQLVTREFPLCDLKHVNRLFSSYDYELRDSVDARIILGTIRAMRVQQGEPVELICASLRDFDSTGEVNSKNTDDSKAVVINGISLAKALTLCCSSDEEEQDMENRATSIWTKTLLWQRQILSRRLNRGRGYNVWKTAINSSADYERTSDEISSKREDAELNEVGGNVDDEEDTIEEVPQLMQFVEESRVPVRRIRAALKRENSTLSLFTQQLLQRRHECLVTASASSPRTST</sequence>
<proteinExistence type="predicted"/>
<evidence type="ECO:0000313" key="1">
    <source>
        <dbReference type="EMBL" id="OWZ04749.1"/>
    </source>
</evidence>
<dbReference type="Proteomes" id="UP000198211">
    <property type="component" value="Unassembled WGS sequence"/>
</dbReference>
<gene>
    <name evidence="1" type="ORF">PHMEG_00023299</name>
</gene>
<protein>
    <submittedName>
        <fullName evidence="1">Uncharacterized protein</fullName>
    </submittedName>
</protein>
<comment type="caution">
    <text evidence="1">The sequence shown here is derived from an EMBL/GenBank/DDBJ whole genome shotgun (WGS) entry which is preliminary data.</text>
</comment>
<dbReference type="EMBL" id="NBNE01004793">
    <property type="protein sequence ID" value="OWZ04749.1"/>
    <property type="molecule type" value="Genomic_DNA"/>
</dbReference>
<evidence type="ECO:0000313" key="2">
    <source>
        <dbReference type="Proteomes" id="UP000198211"/>
    </source>
</evidence>
<dbReference type="AlphaFoldDB" id="A0A225VIG7"/>